<keyword evidence="3" id="KW-1185">Reference proteome</keyword>
<dbReference type="AlphaFoldDB" id="A0A0C2WXX3"/>
<organism evidence="2 3">
    <name type="scientific">Serendipita vermifera MAFF 305830</name>
    <dbReference type="NCBI Taxonomy" id="933852"/>
    <lineage>
        <taxon>Eukaryota</taxon>
        <taxon>Fungi</taxon>
        <taxon>Dikarya</taxon>
        <taxon>Basidiomycota</taxon>
        <taxon>Agaricomycotina</taxon>
        <taxon>Agaricomycetes</taxon>
        <taxon>Sebacinales</taxon>
        <taxon>Serendipitaceae</taxon>
        <taxon>Serendipita</taxon>
    </lineage>
</organism>
<evidence type="ECO:0008006" key="4">
    <source>
        <dbReference type="Google" id="ProtNLM"/>
    </source>
</evidence>
<accession>A0A0C2WXX3</accession>
<feature type="region of interest" description="Disordered" evidence="1">
    <location>
        <begin position="764"/>
        <end position="792"/>
    </location>
</feature>
<name>A0A0C2WXX3_SERVB</name>
<gene>
    <name evidence="2" type="ORF">M408DRAFT_333053</name>
</gene>
<evidence type="ECO:0000313" key="2">
    <source>
        <dbReference type="EMBL" id="KIM22152.1"/>
    </source>
</evidence>
<reference evidence="3" key="2">
    <citation type="submission" date="2015-01" db="EMBL/GenBank/DDBJ databases">
        <title>Evolutionary Origins and Diversification of the Mycorrhizal Mutualists.</title>
        <authorList>
            <consortium name="DOE Joint Genome Institute"/>
            <consortium name="Mycorrhizal Genomics Consortium"/>
            <person name="Kohler A."/>
            <person name="Kuo A."/>
            <person name="Nagy L.G."/>
            <person name="Floudas D."/>
            <person name="Copeland A."/>
            <person name="Barry K.W."/>
            <person name="Cichocki N."/>
            <person name="Veneault-Fourrey C."/>
            <person name="LaButti K."/>
            <person name="Lindquist E.A."/>
            <person name="Lipzen A."/>
            <person name="Lundell T."/>
            <person name="Morin E."/>
            <person name="Murat C."/>
            <person name="Riley R."/>
            <person name="Ohm R."/>
            <person name="Sun H."/>
            <person name="Tunlid A."/>
            <person name="Henrissat B."/>
            <person name="Grigoriev I.V."/>
            <person name="Hibbett D.S."/>
            <person name="Martin F."/>
        </authorList>
    </citation>
    <scope>NUCLEOTIDE SEQUENCE [LARGE SCALE GENOMIC DNA]</scope>
    <source>
        <strain evidence="3">MAFF 305830</strain>
    </source>
</reference>
<protein>
    <recommendedName>
        <fullName evidence="4">F-box domain-containing protein</fullName>
    </recommendedName>
</protein>
<sequence length="792" mass="91151">METSAVRTSRQPTSASPPPCYLFKFPNELLAETVSWLQHPIEILFLSETCKKLYNYLRDPTTSYVWRQVRENLIVIADHAIRTPSGPQMIEKLVSYNSPTSRLKALKVPGEDAMIYLKVVQCPIPAPFDGMTEYAYARMLFGLKRCDVCGTGYYGSPWSFSIAFSMCKVCRERTRPGNTLLLREARKVLADEMKGISIPADEFWPALWASVPREHPLYLAEEDEDEDDWGGWSIRFEPYTSSELWKSRIEELKQKVLSQDTKTFVEITLKRRAERLVAVHKHANIIKLWYRTYRIHEMEIRECIEESAVVFGASKGLPLEDMEKSKIYIHTLAKAVTLNMVEMVSLLNSNILNLKRQTLEIQANRISESKNLAKQTRRKEIEAFYKSFEFEGGVKPCLDTFRNFPILQALQRGIAGMVTRKRVSREMSTDSLEEDDQSPVYDTTSISRALKRRMVLELVQTSLGEWRMNAATGARKLLGFETVVAKPKTKKNKKKKETVDITDGTAVEDVPQSAFPVPSTSTTTSPQVSSNTIWNSTLGKLDPELRVTSWFICTRCTNIDPPYKRMRVLDFRGICAHVCWEKDRSRSQQRSWKIGIFALAPRAMDTARKMLELLQLDPEDPRTEPTCLKGWWTCNHCPEWMNAMAWEDLLRHCQRHATQNIARVSEKEARKRREVLRICEKQLTFADLLSGNHESHALTKQFACIHCRPAPSTNGGPSNEPNRPEKTMDIHGIRQHLKAKHHVEDCRNEDFYYVESALIQLPSKEIKPARQQKRKNGKSTPRNIEELLGMRR</sequence>
<evidence type="ECO:0000313" key="3">
    <source>
        <dbReference type="Proteomes" id="UP000054097"/>
    </source>
</evidence>
<proteinExistence type="predicted"/>
<evidence type="ECO:0000256" key="1">
    <source>
        <dbReference type="SAM" id="MobiDB-lite"/>
    </source>
</evidence>
<dbReference type="EMBL" id="KN824362">
    <property type="protein sequence ID" value="KIM22152.1"/>
    <property type="molecule type" value="Genomic_DNA"/>
</dbReference>
<dbReference type="OrthoDB" id="3220023at2759"/>
<feature type="compositionally biased region" description="Basic and acidic residues" evidence="1">
    <location>
        <begin position="783"/>
        <end position="792"/>
    </location>
</feature>
<dbReference type="Proteomes" id="UP000054097">
    <property type="component" value="Unassembled WGS sequence"/>
</dbReference>
<dbReference type="HOGENOM" id="CLU_011993_0_0_1"/>
<reference evidence="2 3" key="1">
    <citation type="submission" date="2014-04" db="EMBL/GenBank/DDBJ databases">
        <authorList>
            <consortium name="DOE Joint Genome Institute"/>
            <person name="Kuo A."/>
            <person name="Zuccaro A."/>
            <person name="Kohler A."/>
            <person name="Nagy L.G."/>
            <person name="Floudas D."/>
            <person name="Copeland A."/>
            <person name="Barry K.W."/>
            <person name="Cichocki N."/>
            <person name="Veneault-Fourrey C."/>
            <person name="LaButti K."/>
            <person name="Lindquist E.A."/>
            <person name="Lipzen A."/>
            <person name="Lundell T."/>
            <person name="Morin E."/>
            <person name="Murat C."/>
            <person name="Sun H."/>
            <person name="Tunlid A."/>
            <person name="Henrissat B."/>
            <person name="Grigoriev I.V."/>
            <person name="Hibbett D.S."/>
            <person name="Martin F."/>
            <person name="Nordberg H.P."/>
            <person name="Cantor M.N."/>
            <person name="Hua S.X."/>
        </authorList>
    </citation>
    <scope>NUCLEOTIDE SEQUENCE [LARGE SCALE GENOMIC DNA]</scope>
    <source>
        <strain evidence="2 3">MAFF 305830</strain>
    </source>
</reference>